<accession>A0A0C9W9P9</accession>
<dbReference type="OrthoDB" id="2834646at2759"/>
<organism evidence="1 2">
    <name type="scientific">Hydnomerulius pinastri MD-312</name>
    <dbReference type="NCBI Taxonomy" id="994086"/>
    <lineage>
        <taxon>Eukaryota</taxon>
        <taxon>Fungi</taxon>
        <taxon>Dikarya</taxon>
        <taxon>Basidiomycota</taxon>
        <taxon>Agaricomycotina</taxon>
        <taxon>Agaricomycetes</taxon>
        <taxon>Agaricomycetidae</taxon>
        <taxon>Boletales</taxon>
        <taxon>Boletales incertae sedis</taxon>
        <taxon>Leucogyrophana</taxon>
    </lineage>
</organism>
<reference evidence="1 2" key="1">
    <citation type="submission" date="2014-04" db="EMBL/GenBank/DDBJ databases">
        <title>Evolutionary Origins and Diversification of the Mycorrhizal Mutualists.</title>
        <authorList>
            <consortium name="DOE Joint Genome Institute"/>
            <consortium name="Mycorrhizal Genomics Consortium"/>
            <person name="Kohler A."/>
            <person name="Kuo A."/>
            <person name="Nagy L.G."/>
            <person name="Floudas D."/>
            <person name="Copeland A."/>
            <person name="Barry K.W."/>
            <person name="Cichocki N."/>
            <person name="Veneault-Fourrey C."/>
            <person name="LaButti K."/>
            <person name="Lindquist E.A."/>
            <person name="Lipzen A."/>
            <person name="Lundell T."/>
            <person name="Morin E."/>
            <person name="Murat C."/>
            <person name="Riley R."/>
            <person name="Ohm R."/>
            <person name="Sun H."/>
            <person name="Tunlid A."/>
            <person name="Henrissat B."/>
            <person name="Grigoriev I.V."/>
            <person name="Hibbett D.S."/>
            <person name="Martin F."/>
        </authorList>
    </citation>
    <scope>NUCLEOTIDE SEQUENCE [LARGE SCALE GENOMIC DNA]</scope>
    <source>
        <strain evidence="1 2">MD-312</strain>
    </source>
</reference>
<evidence type="ECO:0000313" key="1">
    <source>
        <dbReference type="EMBL" id="KIJ64533.1"/>
    </source>
</evidence>
<protein>
    <submittedName>
        <fullName evidence="1">Uncharacterized protein</fullName>
    </submittedName>
</protein>
<proteinExistence type="predicted"/>
<dbReference type="Proteomes" id="UP000053820">
    <property type="component" value="Unassembled WGS sequence"/>
</dbReference>
<name>A0A0C9W9P9_9AGAM</name>
<sequence length="241" mass="26575">MSFDEAIGLLAIGNIFGELAVVDFAGDITEAFGIVKSLPALGELSGDILSPSFSVHGPLTLDIVPVFHVPHNGGLAPHEDEAGLAIVSSKCFPLPDEDLPPGWSNDWGRYPLWARWEGYPGDRAFKLLHRHHHIGRPQLIMFNRRGSVLFRVGGMYMSLDLVDKPPVVYSHGVTLEDILGVLTGGGSLGLLPHRVCPVDDWTGDTLFGQWDEHISYDNDRNRWREMRDRGGFPPEAYVQAA</sequence>
<gene>
    <name evidence="1" type="ORF">HYDPIDRAFT_28471</name>
</gene>
<dbReference type="EMBL" id="KN839846">
    <property type="protein sequence ID" value="KIJ64533.1"/>
    <property type="molecule type" value="Genomic_DNA"/>
</dbReference>
<evidence type="ECO:0000313" key="2">
    <source>
        <dbReference type="Proteomes" id="UP000053820"/>
    </source>
</evidence>
<keyword evidence="2" id="KW-1185">Reference proteome</keyword>
<dbReference type="HOGENOM" id="CLU_1151913_0_0_1"/>
<dbReference type="AlphaFoldDB" id="A0A0C9W9P9"/>